<dbReference type="SUPFAM" id="SSF52540">
    <property type="entry name" value="P-loop containing nucleoside triphosphate hydrolases"/>
    <property type="match status" value="1"/>
</dbReference>
<dbReference type="SUPFAM" id="SSF52058">
    <property type="entry name" value="L domain-like"/>
    <property type="match status" value="1"/>
</dbReference>
<dbReference type="OrthoDB" id="655836at2759"/>
<dbReference type="InterPro" id="IPR056789">
    <property type="entry name" value="LRR_R13L1-DRL21"/>
</dbReference>
<evidence type="ECO:0000259" key="2">
    <source>
        <dbReference type="Pfam" id="PF00931"/>
    </source>
</evidence>
<dbReference type="Proteomes" id="UP000324897">
    <property type="component" value="Unassembled WGS sequence"/>
</dbReference>
<dbReference type="PANTHER" id="PTHR36766">
    <property type="entry name" value="PLANT BROAD-SPECTRUM MILDEW RESISTANCE PROTEIN RPW8"/>
    <property type="match status" value="1"/>
</dbReference>
<accession>A0A5J9SP72</accession>
<dbReference type="InterPro" id="IPR027417">
    <property type="entry name" value="P-loop_NTPase"/>
</dbReference>
<protein>
    <submittedName>
        <fullName evidence="4">Uncharacterized protein</fullName>
    </submittedName>
</protein>
<keyword evidence="5" id="KW-1185">Reference proteome</keyword>
<dbReference type="Gramene" id="TVU00775">
    <property type="protein sequence ID" value="TVU00775"/>
    <property type="gene ID" value="EJB05_53765"/>
</dbReference>
<evidence type="ECO:0000313" key="5">
    <source>
        <dbReference type="Proteomes" id="UP000324897"/>
    </source>
</evidence>
<dbReference type="InterPro" id="IPR002182">
    <property type="entry name" value="NB-ARC"/>
</dbReference>
<feature type="domain" description="NB-ARC" evidence="2">
    <location>
        <begin position="209"/>
        <end position="366"/>
    </location>
</feature>
<feature type="non-terminal residue" evidence="4">
    <location>
        <position position="1"/>
    </location>
</feature>
<keyword evidence="1" id="KW-0433">Leucine-rich repeat</keyword>
<reference evidence="4 5" key="1">
    <citation type="journal article" date="2019" name="Sci. Rep.">
        <title>A high-quality genome of Eragrostis curvula grass provides insights into Poaceae evolution and supports new strategies to enhance forage quality.</title>
        <authorList>
            <person name="Carballo J."/>
            <person name="Santos B.A.C.M."/>
            <person name="Zappacosta D."/>
            <person name="Garbus I."/>
            <person name="Selva J.P."/>
            <person name="Gallo C.A."/>
            <person name="Diaz A."/>
            <person name="Albertini E."/>
            <person name="Caccamo M."/>
            <person name="Echenique V."/>
        </authorList>
    </citation>
    <scope>NUCLEOTIDE SEQUENCE [LARGE SCALE GENOMIC DNA]</scope>
    <source>
        <strain evidence="5">cv. Victoria</strain>
        <tissue evidence="4">Leaf</tissue>
    </source>
</reference>
<dbReference type="PRINTS" id="PR00364">
    <property type="entry name" value="DISEASERSIST"/>
</dbReference>
<dbReference type="Pfam" id="PF25019">
    <property type="entry name" value="LRR_R13L1-DRL21"/>
    <property type="match status" value="1"/>
</dbReference>
<dbReference type="InterPro" id="IPR032675">
    <property type="entry name" value="LRR_dom_sf"/>
</dbReference>
<dbReference type="EMBL" id="RWGY01000545">
    <property type="protein sequence ID" value="TVU00775.1"/>
    <property type="molecule type" value="Genomic_DNA"/>
</dbReference>
<gene>
    <name evidence="4" type="ORF">EJB05_53765</name>
</gene>
<proteinExistence type="predicted"/>
<evidence type="ECO:0000313" key="4">
    <source>
        <dbReference type="EMBL" id="TVU00775.1"/>
    </source>
</evidence>
<dbReference type="Pfam" id="PF00931">
    <property type="entry name" value="NB-ARC"/>
    <property type="match status" value="1"/>
</dbReference>
<dbReference type="Gene3D" id="3.80.10.10">
    <property type="entry name" value="Ribonuclease Inhibitor"/>
    <property type="match status" value="1"/>
</dbReference>
<dbReference type="GO" id="GO:0043531">
    <property type="term" value="F:ADP binding"/>
    <property type="evidence" value="ECO:0007669"/>
    <property type="project" value="InterPro"/>
</dbReference>
<evidence type="ECO:0000256" key="1">
    <source>
        <dbReference type="ARBA" id="ARBA00022614"/>
    </source>
</evidence>
<dbReference type="AlphaFoldDB" id="A0A5J9SP72"/>
<sequence length="698" mass="77170">MSALEVQSVLQKMAAMRDDAGGWPLGVQPEFQELYAVLEKVQRKVTHAEPLVDSRSSAAYSLFLAELRSVALAVDEALDGYSDSADRSRLHRLRVQLALIAGTLLVPPKLLRRHHSSARQEALPPALRPKIARKFKEAGKDLRMLLRLFTTYVADLLPPPEHHHGGQEADPADLRMLLRLSKAKSALSLSMSKEHGGLIGRSRDQANVSRLLQEEGAGVVAVVGMAGVGKTALAWALYMAADDDGFDHALWVDVSQDFNPEGIFRQVMSELSRQLRQGKDPESYWWSLNEGLINRRYLLVLDEVWNEDPGKWNQLMHLLNGSSTMTRGKIIVTTRILAAAVAIRTADIYHLRPLSVEHTLELLGKEEMTGLMVAEGLTQISSRDAAKQGGGITKLLAECFDAVEKPGYITTSGSNNPILELQGLKNLKTLGLESIENMSVQDAEDIQLQEKQKLEHLTLHCNKDAESGSLIVVDLLDTLNPNPGLKTLEIISYAGERFPCWMPNEDPHLKNLTHIRLINLKCQSPPALGQLPHLTTLEISGMNEIKHVGQELNGEPTDKSTTFRSLKSITFSQMLNLESWPEEGAKCQFLEELSVIQCPKFKELSKKLPVRNLTVCMSPHELLRKEGLAGVASSLKRLSISLCEELSSSSCQGLTFLSNLEELVISGCDQLESLPPCSERNLLILRAWRLLGAAGFTV</sequence>
<dbReference type="PANTHER" id="PTHR36766:SF70">
    <property type="entry name" value="DISEASE RESISTANCE PROTEIN RGA4"/>
    <property type="match status" value="1"/>
</dbReference>
<dbReference type="Gene3D" id="3.40.50.300">
    <property type="entry name" value="P-loop containing nucleotide triphosphate hydrolases"/>
    <property type="match status" value="1"/>
</dbReference>
<feature type="domain" description="R13L1/DRL21-like LRR repeat region" evidence="3">
    <location>
        <begin position="419"/>
        <end position="542"/>
    </location>
</feature>
<comment type="caution">
    <text evidence="4">The sequence shown here is derived from an EMBL/GenBank/DDBJ whole genome shotgun (WGS) entry which is preliminary data.</text>
</comment>
<organism evidence="4 5">
    <name type="scientific">Eragrostis curvula</name>
    <name type="common">weeping love grass</name>
    <dbReference type="NCBI Taxonomy" id="38414"/>
    <lineage>
        <taxon>Eukaryota</taxon>
        <taxon>Viridiplantae</taxon>
        <taxon>Streptophyta</taxon>
        <taxon>Embryophyta</taxon>
        <taxon>Tracheophyta</taxon>
        <taxon>Spermatophyta</taxon>
        <taxon>Magnoliopsida</taxon>
        <taxon>Liliopsida</taxon>
        <taxon>Poales</taxon>
        <taxon>Poaceae</taxon>
        <taxon>PACMAD clade</taxon>
        <taxon>Chloridoideae</taxon>
        <taxon>Eragrostideae</taxon>
        <taxon>Eragrostidinae</taxon>
        <taxon>Eragrostis</taxon>
    </lineage>
</organism>
<evidence type="ECO:0000259" key="3">
    <source>
        <dbReference type="Pfam" id="PF25019"/>
    </source>
</evidence>
<name>A0A5J9SP72_9POAL</name>